<evidence type="ECO:0000256" key="2">
    <source>
        <dbReference type="SAM" id="MobiDB-lite"/>
    </source>
</evidence>
<sequence>MHVVVVCHSIMLLPVHSILKLKWALDLTHCSLLHSLTCQELGEHLFNSPVLEQNGCNAAMAENLLKLVQHYFDLTMSMRHKDNFADAVFVAAATKWVRNGQDITEMDVLVGKRERGTLCVVFTCVCMQGNRGGIKDWILDSGSTNRTSSRLCMRMEAASVHPCAKQKKAFLIWSPLLLLPGVMQSSVDKQASLEATLEEQNREIQRLCKRLGLNSSGSRASVEGLSKKHAEISAACASPVVEMEVTGEVQSIQHCNMFSVNAAISKETIDPLIAEQEQKNTIICARNAQIASLKVKHKDTTKAERHRDHHDHSIQVKDEDDKKDELMEENEMVPNTEESESYMREDQGPLTDARARVHAVQHPADGPWAEMLTGRRGAVKYVGTTHAHDEVSSPIARDAEDAKLTGTVRRARWVPGKWRVCALVDRHPHSTTLGWRRLSQEQDAERVLIALGGPWLANTATGGLHLRYSPNKQYRRAVQRLLCIVPSGRPEAASRDPNVEELVRKHHAMVVEHETMQMAPAALERSIDMASCASCPRPDRLSMIIYKDNTVEDLANEADDFGLFGWGCGQGPERIQHNLAMVDFHQEAWPYDGVTRASNPPAYASRFAIDFWPHGRRHTKVLLHLIAALRMIIATGACIICLSSSEVTFFLLRRVKDTLKHLKGVLGPQGLADVLLGRMSLQAFAEAVFEPSKYGYKLLMDPKHAGFSITEEAGRVIKYWHLLCKHYSRLCYIETAIFCLAEHHGGPAMRLMEQINKDLDLYKMLIKTKQAIHALVKVKPLYYVSTTQPSLALLLSPQGNDHLTTQAWPLLCKHYSRLCYIETAIFCLAEHHGGPAMRLMEQINKNPNLCKMLIETKQAIHALVKVKPLYYVSTTQPSSALPLTLQGNDHLTTQALQVNRSPLAHIKSPTAETRQGSSKRALPTKAGLQGNSKRPLPANDNAPSSKRRSADDESILCAYKSHLWIAGEWMEHVPLGEKAGSRTANNGTLRSSSALPNTTRASRAASKENKYTSSSGTIARAATTKQTCASSSRIANNPACPLNWPLAHGQQSLFLGAPGSMERAQQFDNDLFMPYPRGKTMEEGCQWFLEQVEGHQIGPSIGGANSSDLSFQAREGFDQRAYRLAKAAAAAGGEAMVRKAPWEDTSASMNGHKPASQKTTSWSLDIEHRDLVRELDKLHTAGLLSNGLPTAALRQLAAQHKVQIPKVFKRVGCCSQQRAHLPGSGGNDPRTLTWGGAPGPLSAELVRLDVYPLSLGRTQKSRRFFPANIQRCGGYQNHRLIAIQEKRLKWRDHTRTTGSSSFESSESLSTLLLSCSLSILAVMHLHAQSRFYLLDGIWEVEQLDSARECKDLLYVPAVFRLVEKLLNKVSKTLMTQACQPTELRLRLQLEKRLLLFSLAPESKVFRPKFLLFGKLFDPQPRCCLTETPAPPIQPLDAILQGSRNPLDCCSTRSKSMIIMKDITVEDLRNNADNYGLHSSENRFGI</sequence>
<dbReference type="EMBL" id="KZ819567">
    <property type="protein sequence ID" value="PWN38675.1"/>
    <property type="molecule type" value="Genomic_DNA"/>
</dbReference>
<feature type="region of interest" description="Disordered" evidence="2">
    <location>
        <begin position="980"/>
        <end position="1020"/>
    </location>
</feature>
<feature type="coiled-coil region" evidence="1">
    <location>
        <begin position="183"/>
        <end position="210"/>
    </location>
</feature>
<dbReference type="RefSeq" id="XP_025365835.1">
    <property type="nucleotide sequence ID" value="XM_025515345.1"/>
</dbReference>
<evidence type="ECO:0000256" key="1">
    <source>
        <dbReference type="SAM" id="Coils"/>
    </source>
</evidence>
<protein>
    <recommendedName>
        <fullName evidence="6">SAP domain-containing protein</fullName>
    </recommendedName>
</protein>
<feature type="compositionally biased region" description="Polar residues" evidence="2">
    <location>
        <begin position="1011"/>
        <end position="1020"/>
    </location>
</feature>
<dbReference type="Proteomes" id="UP000245783">
    <property type="component" value="Unassembled WGS sequence"/>
</dbReference>
<evidence type="ECO:0000313" key="4">
    <source>
        <dbReference type="EMBL" id="PWN38675.1"/>
    </source>
</evidence>
<gene>
    <name evidence="4" type="ORF">IE81DRAFT_332871</name>
</gene>
<organism evidence="4 5">
    <name type="scientific">Ceraceosorus guamensis</name>
    <dbReference type="NCBI Taxonomy" id="1522189"/>
    <lineage>
        <taxon>Eukaryota</taxon>
        <taxon>Fungi</taxon>
        <taxon>Dikarya</taxon>
        <taxon>Basidiomycota</taxon>
        <taxon>Ustilaginomycotina</taxon>
        <taxon>Exobasidiomycetes</taxon>
        <taxon>Ceraceosorales</taxon>
        <taxon>Ceraceosoraceae</taxon>
        <taxon>Ceraceosorus</taxon>
    </lineage>
</organism>
<evidence type="ECO:0000256" key="3">
    <source>
        <dbReference type="SAM" id="SignalP"/>
    </source>
</evidence>
<name>A0A316VT36_9BASI</name>
<feature type="chain" id="PRO_5016440761" description="SAP domain-containing protein" evidence="3">
    <location>
        <begin position="18"/>
        <end position="1485"/>
    </location>
</feature>
<evidence type="ECO:0008006" key="6">
    <source>
        <dbReference type="Google" id="ProtNLM"/>
    </source>
</evidence>
<feature type="signal peptide" evidence="3">
    <location>
        <begin position="1"/>
        <end position="17"/>
    </location>
</feature>
<dbReference type="InParanoid" id="A0A316VT36"/>
<keyword evidence="3" id="KW-0732">Signal</keyword>
<dbReference type="OrthoDB" id="2426854at2759"/>
<accession>A0A316VT36</accession>
<proteinExistence type="predicted"/>
<dbReference type="GeneID" id="37037215"/>
<keyword evidence="1" id="KW-0175">Coiled coil</keyword>
<feature type="region of interest" description="Disordered" evidence="2">
    <location>
        <begin position="899"/>
        <end position="951"/>
    </location>
</feature>
<keyword evidence="5" id="KW-1185">Reference proteome</keyword>
<reference evidence="4 5" key="1">
    <citation type="journal article" date="2018" name="Mol. Biol. Evol.">
        <title>Broad Genomic Sampling Reveals a Smut Pathogenic Ancestry of the Fungal Clade Ustilaginomycotina.</title>
        <authorList>
            <person name="Kijpornyongpan T."/>
            <person name="Mondo S.J."/>
            <person name="Barry K."/>
            <person name="Sandor L."/>
            <person name="Lee J."/>
            <person name="Lipzen A."/>
            <person name="Pangilinan J."/>
            <person name="LaButti K."/>
            <person name="Hainaut M."/>
            <person name="Henrissat B."/>
            <person name="Grigoriev I.V."/>
            <person name="Spatafora J.W."/>
            <person name="Aime M.C."/>
        </authorList>
    </citation>
    <scope>NUCLEOTIDE SEQUENCE [LARGE SCALE GENOMIC DNA]</scope>
    <source>
        <strain evidence="4 5">MCA 4658</strain>
    </source>
</reference>
<evidence type="ECO:0000313" key="5">
    <source>
        <dbReference type="Proteomes" id="UP000245783"/>
    </source>
</evidence>
<feature type="region of interest" description="Disordered" evidence="2">
    <location>
        <begin position="299"/>
        <end position="325"/>
    </location>
</feature>
<feature type="compositionally biased region" description="Polar residues" evidence="2">
    <location>
        <begin position="982"/>
        <end position="1001"/>
    </location>
</feature>